<feature type="region of interest" description="Disordered" evidence="11">
    <location>
        <begin position="150"/>
        <end position="170"/>
    </location>
</feature>
<dbReference type="FunFam" id="3.40.250.10:FF:000021">
    <property type="entry name" value="M-phase inducer phosphatase cdc-25.2"/>
    <property type="match status" value="1"/>
</dbReference>
<dbReference type="OrthoDB" id="26523at2759"/>
<feature type="compositionally biased region" description="Polar residues" evidence="11">
    <location>
        <begin position="511"/>
        <end position="521"/>
    </location>
</feature>
<dbReference type="GO" id="GO:0004725">
    <property type="term" value="F:protein tyrosine phosphatase activity"/>
    <property type="evidence" value="ECO:0007669"/>
    <property type="project" value="UniProtKB-UniRule"/>
</dbReference>
<dbReference type="EMBL" id="ML978716">
    <property type="protein sequence ID" value="KAF2088414.1"/>
    <property type="molecule type" value="Genomic_DNA"/>
</dbReference>
<dbReference type="PROSITE" id="PS50206">
    <property type="entry name" value="RHODANESE_3"/>
    <property type="match status" value="1"/>
</dbReference>
<dbReference type="GO" id="GO:0110032">
    <property type="term" value="P:positive regulation of G2/MI transition of meiotic cell cycle"/>
    <property type="evidence" value="ECO:0007669"/>
    <property type="project" value="TreeGrafter"/>
</dbReference>
<organism evidence="13 14">
    <name type="scientific">Saccharata proteae CBS 121410</name>
    <dbReference type="NCBI Taxonomy" id="1314787"/>
    <lineage>
        <taxon>Eukaryota</taxon>
        <taxon>Fungi</taxon>
        <taxon>Dikarya</taxon>
        <taxon>Ascomycota</taxon>
        <taxon>Pezizomycotina</taxon>
        <taxon>Dothideomycetes</taxon>
        <taxon>Dothideomycetes incertae sedis</taxon>
        <taxon>Botryosphaeriales</taxon>
        <taxon>Saccharataceae</taxon>
        <taxon>Saccharata</taxon>
    </lineage>
</organism>
<evidence type="ECO:0000256" key="2">
    <source>
        <dbReference type="ARBA" id="ARBA00013064"/>
    </source>
</evidence>
<feature type="region of interest" description="Disordered" evidence="11">
    <location>
        <begin position="502"/>
        <end position="522"/>
    </location>
</feature>
<dbReference type="GO" id="GO:0010971">
    <property type="term" value="P:positive regulation of G2/M transition of mitotic cell cycle"/>
    <property type="evidence" value="ECO:0007669"/>
    <property type="project" value="TreeGrafter"/>
</dbReference>
<dbReference type="PRINTS" id="PR00716">
    <property type="entry name" value="MPIPHPHTASE"/>
</dbReference>
<evidence type="ECO:0000256" key="7">
    <source>
        <dbReference type="ARBA" id="ARBA00023306"/>
    </source>
</evidence>
<dbReference type="GO" id="GO:0005737">
    <property type="term" value="C:cytoplasm"/>
    <property type="evidence" value="ECO:0007669"/>
    <property type="project" value="TreeGrafter"/>
</dbReference>
<dbReference type="Gene3D" id="3.40.250.10">
    <property type="entry name" value="Rhodanese-like domain"/>
    <property type="match status" value="1"/>
</dbReference>
<feature type="region of interest" description="Disordered" evidence="11">
    <location>
        <begin position="265"/>
        <end position="284"/>
    </location>
</feature>
<dbReference type="PANTHER" id="PTHR10828">
    <property type="entry name" value="M-PHASE INDUCER PHOSPHATASE DUAL SPECIFICITY PHOSPHATASE CDC25"/>
    <property type="match status" value="1"/>
</dbReference>
<protein>
    <recommendedName>
        <fullName evidence="9 10">M-phase inducer phosphatase</fullName>
        <ecNumber evidence="2 10">3.1.3.48</ecNumber>
    </recommendedName>
</protein>
<dbReference type="SUPFAM" id="SSF52821">
    <property type="entry name" value="Rhodanese/Cell cycle control phosphatase"/>
    <property type="match status" value="1"/>
</dbReference>
<keyword evidence="6 10" id="KW-0904">Protein phosphatase</keyword>
<dbReference type="SMART" id="SM00450">
    <property type="entry name" value="RHOD"/>
    <property type="match status" value="1"/>
</dbReference>
<evidence type="ECO:0000256" key="1">
    <source>
        <dbReference type="ARBA" id="ARBA00011065"/>
    </source>
</evidence>
<reference evidence="13" key="1">
    <citation type="journal article" date="2020" name="Stud. Mycol.">
        <title>101 Dothideomycetes genomes: a test case for predicting lifestyles and emergence of pathogens.</title>
        <authorList>
            <person name="Haridas S."/>
            <person name="Albert R."/>
            <person name="Binder M."/>
            <person name="Bloem J."/>
            <person name="Labutti K."/>
            <person name="Salamov A."/>
            <person name="Andreopoulos B."/>
            <person name="Baker S."/>
            <person name="Barry K."/>
            <person name="Bills G."/>
            <person name="Bluhm B."/>
            <person name="Cannon C."/>
            <person name="Castanera R."/>
            <person name="Culley D."/>
            <person name="Daum C."/>
            <person name="Ezra D."/>
            <person name="Gonzalez J."/>
            <person name="Henrissat B."/>
            <person name="Kuo A."/>
            <person name="Liang C."/>
            <person name="Lipzen A."/>
            <person name="Lutzoni F."/>
            <person name="Magnuson J."/>
            <person name="Mondo S."/>
            <person name="Nolan M."/>
            <person name="Ohm R."/>
            <person name="Pangilinan J."/>
            <person name="Park H.-J."/>
            <person name="Ramirez L."/>
            <person name="Alfaro M."/>
            <person name="Sun H."/>
            <person name="Tritt A."/>
            <person name="Yoshinaga Y."/>
            <person name="Zwiers L.-H."/>
            <person name="Turgeon B."/>
            <person name="Goodwin S."/>
            <person name="Spatafora J."/>
            <person name="Crous P."/>
            <person name="Grigoriev I."/>
        </authorList>
    </citation>
    <scope>NUCLEOTIDE SEQUENCE</scope>
    <source>
        <strain evidence="13">CBS 121410</strain>
    </source>
</reference>
<evidence type="ECO:0000259" key="12">
    <source>
        <dbReference type="PROSITE" id="PS50206"/>
    </source>
</evidence>
<evidence type="ECO:0000256" key="8">
    <source>
        <dbReference type="ARBA" id="ARBA00051722"/>
    </source>
</evidence>
<dbReference type="InterPro" id="IPR036873">
    <property type="entry name" value="Rhodanese-like_dom_sf"/>
</dbReference>
<dbReference type="GO" id="GO:0005634">
    <property type="term" value="C:nucleus"/>
    <property type="evidence" value="ECO:0007669"/>
    <property type="project" value="TreeGrafter"/>
</dbReference>
<keyword evidence="7 10" id="KW-0131">Cell cycle</keyword>
<evidence type="ECO:0000256" key="6">
    <source>
        <dbReference type="ARBA" id="ARBA00022912"/>
    </source>
</evidence>
<accession>A0A9P4HYI9</accession>
<evidence type="ECO:0000256" key="4">
    <source>
        <dbReference type="ARBA" id="ARBA00022776"/>
    </source>
</evidence>
<name>A0A9P4HYI9_9PEZI</name>
<comment type="similarity">
    <text evidence="1 10">Belongs to the MPI phosphatase family.</text>
</comment>
<evidence type="ECO:0000256" key="9">
    <source>
        <dbReference type="ARBA" id="ARBA00067190"/>
    </source>
</evidence>
<keyword evidence="4 10" id="KW-0498">Mitosis</keyword>
<dbReference type="Pfam" id="PF00581">
    <property type="entry name" value="Rhodanese"/>
    <property type="match status" value="1"/>
</dbReference>
<dbReference type="EC" id="3.1.3.48" evidence="2 10"/>
<dbReference type="AlphaFoldDB" id="A0A9P4HYI9"/>
<keyword evidence="14" id="KW-1185">Reference proteome</keyword>
<feature type="region of interest" description="Disordered" evidence="11">
    <location>
        <begin position="1"/>
        <end position="41"/>
    </location>
</feature>
<keyword evidence="5 10" id="KW-0378">Hydrolase</keyword>
<dbReference type="InterPro" id="IPR000751">
    <property type="entry name" value="MPI_Phosphatase"/>
</dbReference>
<sequence length="543" mass="60982">MESSPLAVMQPPPSPGPWGYRHDLASQRPRFNSLGPNGFNRTMKRTNPDYFTAKGSSPTVSLAADLAQNFTIDQSPQLPTPRRSLFTTNIFQAPDNSEGITTPPIWREGVTTPPIPSSSPRSFGHDCMDISPLPHKAPYGLIARVTVQSPTPEPTPETDMIQPCSPPPNPLLESPMPAPERKKPTFPLRPSLTRTKGYSTNTVTLAKDKENDTSPFKFGESYQGKPEQDQLKQCFRLSPVQERRGFHLQGGALRPRQPNVTSNMFSRCNGSPNPGIRKTGPVRPRKQIRRSLSMFESPDMCRQDSKDHIPSGLNSVMDIDDTPQLNLPCIASTGEPNSLPRIDSSTLVDVLNGEYKHVYDEVMVIDCRFEYEFDGGHIDGALNYCEREPLAEKLFDPSRSAHQKSLLVFHCEYSELRAPRMAEFIRSRDRTFNEARYPRLSFPEVYILHGGYSSFYESYKNRCSPQDYRQMGAEGYEQTCEAGLHKIKQRAKLSRAQTFAFGEHDVEDSPTAPNRSRSANYTAMDLETSLGGSRMHARRLASY</sequence>
<dbReference type="PANTHER" id="PTHR10828:SF17">
    <property type="entry name" value="PROTEIN-TYROSINE-PHOSPHATASE"/>
    <property type="match status" value="1"/>
</dbReference>
<evidence type="ECO:0000256" key="3">
    <source>
        <dbReference type="ARBA" id="ARBA00022618"/>
    </source>
</evidence>
<gene>
    <name evidence="13" type="ORF">K490DRAFT_55834</name>
</gene>
<evidence type="ECO:0000313" key="13">
    <source>
        <dbReference type="EMBL" id="KAF2088414.1"/>
    </source>
</evidence>
<comment type="catalytic activity">
    <reaction evidence="8 10">
        <text>O-phospho-L-tyrosyl-[protein] + H2O = L-tyrosyl-[protein] + phosphate</text>
        <dbReference type="Rhea" id="RHEA:10684"/>
        <dbReference type="Rhea" id="RHEA-COMP:10136"/>
        <dbReference type="Rhea" id="RHEA-COMP:20101"/>
        <dbReference type="ChEBI" id="CHEBI:15377"/>
        <dbReference type="ChEBI" id="CHEBI:43474"/>
        <dbReference type="ChEBI" id="CHEBI:46858"/>
        <dbReference type="ChEBI" id="CHEBI:61978"/>
        <dbReference type="EC" id="3.1.3.48"/>
    </reaction>
</comment>
<dbReference type="GO" id="GO:0000086">
    <property type="term" value="P:G2/M transition of mitotic cell cycle"/>
    <property type="evidence" value="ECO:0007669"/>
    <property type="project" value="TreeGrafter"/>
</dbReference>
<feature type="domain" description="Rhodanese" evidence="12">
    <location>
        <begin position="358"/>
        <end position="464"/>
    </location>
</feature>
<proteinExistence type="inferred from homology"/>
<dbReference type="InterPro" id="IPR001763">
    <property type="entry name" value="Rhodanese-like_dom"/>
</dbReference>
<evidence type="ECO:0000313" key="14">
    <source>
        <dbReference type="Proteomes" id="UP000799776"/>
    </source>
</evidence>
<evidence type="ECO:0000256" key="5">
    <source>
        <dbReference type="ARBA" id="ARBA00022801"/>
    </source>
</evidence>
<evidence type="ECO:0000256" key="11">
    <source>
        <dbReference type="SAM" id="MobiDB-lite"/>
    </source>
</evidence>
<dbReference type="CDD" id="cd01530">
    <property type="entry name" value="Cdc25"/>
    <property type="match status" value="1"/>
</dbReference>
<comment type="function">
    <text evidence="10">Tyrosine protein phosphatase which functions as a dosage-dependent inducer of mitotic progression.</text>
</comment>
<evidence type="ECO:0000256" key="10">
    <source>
        <dbReference type="RuleBase" id="RU368028"/>
    </source>
</evidence>
<dbReference type="GO" id="GO:0051301">
    <property type="term" value="P:cell division"/>
    <property type="evidence" value="ECO:0007669"/>
    <property type="project" value="UniProtKB-UniRule"/>
</dbReference>
<comment type="caution">
    <text evidence="13">The sequence shown here is derived from an EMBL/GenBank/DDBJ whole genome shotgun (WGS) entry which is preliminary data.</text>
</comment>
<keyword evidence="3 10" id="KW-0132">Cell division</keyword>
<dbReference type="Proteomes" id="UP000799776">
    <property type="component" value="Unassembled WGS sequence"/>
</dbReference>